<evidence type="ECO:0000313" key="2">
    <source>
        <dbReference type="EMBL" id="SPQ01514.1"/>
    </source>
</evidence>
<evidence type="ECO:0008006" key="4">
    <source>
        <dbReference type="Google" id="ProtNLM"/>
    </source>
</evidence>
<dbReference type="Proteomes" id="UP000245125">
    <property type="component" value="Unassembled WGS sequence"/>
</dbReference>
<organism evidence="2 3">
    <name type="scientific">Candidatus Sulfobium mesophilum</name>
    <dbReference type="NCBI Taxonomy" id="2016548"/>
    <lineage>
        <taxon>Bacteria</taxon>
        <taxon>Pseudomonadati</taxon>
        <taxon>Nitrospirota</taxon>
        <taxon>Nitrospiria</taxon>
        <taxon>Nitrospirales</taxon>
        <taxon>Nitrospiraceae</taxon>
        <taxon>Candidatus Sulfobium</taxon>
    </lineage>
</organism>
<feature type="signal peptide" evidence="1">
    <location>
        <begin position="1"/>
        <end position="23"/>
    </location>
</feature>
<sequence>MKKLMVVPVAVMLFFASMGLSDAMMQDKCMGGGMGMGDMHPMLEKLKSLGLDEKQTAEVRAVHFRVMKEMIKKRADMQVARMELREMLGMSPVDMKAAEGKVRQIEAVRGDMLIMHIQAREEVKSKLTPEQRKKFETMMPMMMHDAMMGRCEDCMKDKMKKHGKCGMKGKGMMGGDGDDMLSEDEADEMPAMGHQHMHHGK</sequence>
<dbReference type="Pfam" id="PF13801">
    <property type="entry name" value="Metal_resist"/>
    <property type="match status" value="1"/>
</dbReference>
<dbReference type="AlphaFoldDB" id="A0A2U3QJC9"/>
<gene>
    <name evidence="2" type="ORF">NBG4_590007</name>
</gene>
<protein>
    <recommendedName>
        <fullName evidence="4">Periplasmic heavy metal sensor</fullName>
    </recommendedName>
</protein>
<accession>A0A2U3QJC9</accession>
<evidence type="ECO:0000313" key="3">
    <source>
        <dbReference type="Proteomes" id="UP000245125"/>
    </source>
</evidence>
<proteinExistence type="predicted"/>
<feature type="chain" id="PRO_5015731046" description="Periplasmic heavy metal sensor" evidence="1">
    <location>
        <begin position="24"/>
        <end position="201"/>
    </location>
</feature>
<dbReference type="Gene3D" id="1.20.120.1490">
    <property type="match status" value="1"/>
</dbReference>
<reference evidence="3" key="1">
    <citation type="submission" date="2018-03" db="EMBL/GenBank/DDBJ databases">
        <authorList>
            <person name="Zecchin S."/>
        </authorList>
    </citation>
    <scope>NUCLEOTIDE SEQUENCE [LARGE SCALE GENOMIC DNA]</scope>
</reference>
<keyword evidence="1" id="KW-0732">Signal</keyword>
<evidence type="ECO:0000256" key="1">
    <source>
        <dbReference type="SAM" id="SignalP"/>
    </source>
</evidence>
<keyword evidence="3" id="KW-1185">Reference proteome</keyword>
<name>A0A2U3QJC9_9BACT</name>
<dbReference type="InterPro" id="IPR025961">
    <property type="entry name" value="Metal_resist"/>
</dbReference>
<dbReference type="EMBL" id="OUUY01000107">
    <property type="protein sequence ID" value="SPQ01514.1"/>
    <property type="molecule type" value="Genomic_DNA"/>
</dbReference>